<evidence type="ECO:0000313" key="2">
    <source>
        <dbReference type="Proteomes" id="UP000732380"/>
    </source>
</evidence>
<reference evidence="1 2" key="1">
    <citation type="journal article" date="2020" name="bioRxiv">
        <title>Whole genome comparisons of ergot fungi reveals the divergence and evolution of species within the genus Claviceps are the result of varying mechanisms driving genome evolution and host range expansion.</title>
        <authorList>
            <person name="Wyka S.A."/>
            <person name="Mondo S.J."/>
            <person name="Liu M."/>
            <person name="Dettman J."/>
            <person name="Nalam V."/>
            <person name="Broders K.D."/>
        </authorList>
    </citation>
    <scope>NUCLEOTIDE SEQUENCE [LARGE SCALE GENOMIC DNA]</scope>
    <source>
        <strain evidence="1 2">LM576</strain>
    </source>
</reference>
<dbReference type="EMBL" id="SRQM01000234">
    <property type="protein sequence ID" value="KAG6115224.1"/>
    <property type="molecule type" value="Genomic_DNA"/>
</dbReference>
<dbReference type="AlphaFoldDB" id="A0A9P7Q191"/>
<organism evidence="1 2">
    <name type="scientific">Claviceps humidiphila</name>
    <dbReference type="NCBI Taxonomy" id="1294629"/>
    <lineage>
        <taxon>Eukaryota</taxon>
        <taxon>Fungi</taxon>
        <taxon>Dikarya</taxon>
        <taxon>Ascomycota</taxon>
        <taxon>Pezizomycotina</taxon>
        <taxon>Sordariomycetes</taxon>
        <taxon>Hypocreomycetidae</taxon>
        <taxon>Hypocreales</taxon>
        <taxon>Clavicipitaceae</taxon>
        <taxon>Claviceps</taxon>
    </lineage>
</organism>
<evidence type="ECO:0000313" key="1">
    <source>
        <dbReference type="EMBL" id="KAG6115224.1"/>
    </source>
</evidence>
<sequence length="105" mass="12072">MKHHHPIPLTILPLTSPLHNLPGKALVFDKGGQKDLFQIGRYFEHINPIDTVTAFGIHHHCVSLISWTQTHRIIKAQPRSNSIQSDLVQAPKTYKKAVRHQFRDR</sequence>
<dbReference type="Proteomes" id="UP000732380">
    <property type="component" value="Unassembled WGS sequence"/>
</dbReference>
<comment type="caution">
    <text evidence="1">The sequence shown here is derived from an EMBL/GenBank/DDBJ whole genome shotgun (WGS) entry which is preliminary data.</text>
</comment>
<keyword evidence="2" id="KW-1185">Reference proteome</keyword>
<name>A0A9P7Q191_9HYPO</name>
<protein>
    <submittedName>
        <fullName evidence="1">Uncharacterized protein</fullName>
    </submittedName>
</protein>
<gene>
    <name evidence="1" type="ORF">E4U13_002923</name>
</gene>
<proteinExistence type="predicted"/>
<accession>A0A9P7Q191</accession>